<dbReference type="Proteomes" id="UP000518266">
    <property type="component" value="Unassembled WGS sequence"/>
</dbReference>
<keyword evidence="2" id="KW-1185">Reference proteome</keyword>
<dbReference type="GO" id="GO:0036297">
    <property type="term" value="P:interstrand cross-link repair"/>
    <property type="evidence" value="ECO:0007669"/>
    <property type="project" value="InterPro"/>
</dbReference>
<dbReference type="EMBL" id="JAAKFY010000007">
    <property type="protein sequence ID" value="KAF3855359.1"/>
    <property type="molecule type" value="Genomic_DNA"/>
</dbReference>
<accession>A0A7J5Z2U7</accession>
<dbReference type="PANTHER" id="PTHR16047">
    <property type="entry name" value="RFWD3 PROTEIN"/>
    <property type="match status" value="1"/>
</dbReference>
<dbReference type="AlphaFoldDB" id="A0A7J5Z2U7"/>
<protein>
    <recommendedName>
        <fullName evidence="3">RING-type domain-containing protein</fullName>
    </recommendedName>
</protein>
<dbReference type="InterPro" id="IPR037381">
    <property type="entry name" value="RFWD3"/>
</dbReference>
<evidence type="ECO:0008006" key="3">
    <source>
        <dbReference type="Google" id="ProtNLM"/>
    </source>
</evidence>
<reference evidence="1 2" key="1">
    <citation type="submission" date="2020-03" db="EMBL/GenBank/DDBJ databases">
        <title>Dissostichus mawsoni Genome sequencing and assembly.</title>
        <authorList>
            <person name="Park H."/>
        </authorList>
    </citation>
    <scope>NUCLEOTIDE SEQUENCE [LARGE SCALE GENOMIC DNA]</scope>
    <source>
        <strain evidence="1">DM0001</strain>
        <tissue evidence="1">Muscle</tissue>
    </source>
</reference>
<dbReference type="OrthoDB" id="5600418at2759"/>
<dbReference type="GO" id="GO:0016567">
    <property type="term" value="P:protein ubiquitination"/>
    <property type="evidence" value="ECO:0007669"/>
    <property type="project" value="InterPro"/>
</dbReference>
<name>A0A7J5Z2U7_DISMA</name>
<dbReference type="GO" id="GO:0004842">
    <property type="term" value="F:ubiquitin-protein transferase activity"/>
    <property type="evidence" value="ECO:0007669"/>
    <property type="project" value="InterPro"/>
</dbReference>
<comment type="caution">
    <text evidence="1">The sequence shown here is derived from an EMBL/GenBank/DDBJ whole genome shotgun (WGS) entry which is preliminary data.</text>
</comment>
<evidence type="ECO:0000313" key="1">
    <source>
        <dbReference type="EMBL" id="KAF3855359.1"/>
    </source>
</evidence>
<dbReference type="PANTHER" id="PTHR16047:SF7">
    <property type="entry name" value="E3 UBIQUITIN-PROTEIN LIGASE RFWD3"/>
    <property type="match status" value="1"/>
</dbReference>
<sequence>MTMKVIRENRRRLDLLPDFLPPGPSARGRVSGCITPARLQRPLEDSQTSCCELQLPQRLSRAPAAPRRSASLRRRRRKSGGVRELLWSPSTPRCCLLALVLTLSTQNPRKQLQAGEEGDVCSICFEPWTTAGEHRLSALRCGHLFGSSL</sequence>
<dbReference type="GO" id="GO:0005634">
    <property type="term" value="C:nucleus"/>
    <property type="evidence" value="ECO:0007669"/>
    <property type="project" value="InterPro"/>
</dbReference>
<evidence type="ECO:0000313" key="2">
    <source>
        <dbReference type="Proteomes" id="UP000518266"/>
    </source>
</evidence>
<organism evidence="1 2">
    <name type="scientific">Dissostichus mawsoni</name>
    <name type="common">Antarctic cod</name>
    <dbReference type="NCBI Taxonomy" id="36200"/>
    <lineage>
        <taxon>Eukaryota</taxon>
        <taxon>Metazoa</taxon>
        <taxon>Chordata</taxon>
        <taxon>Craniata</taxon>
        <taxon>Vertebrata</taxon>
        <taxon>Euteleostomi</taxon>
        <taxon>Actinopterygii</taxon>
        <taxon>Neopterygii</taxon>
        <taxon>Teleostei</taxon>
        <taxon>Neoteleostei</taxon>
        <taxon>Acanthomorphata</taxon>
        <taxon>Eupercaria</taxon>
        <taxon>Perciformes</taxon>
        <taxon>Notothenioidei</taxon>
        <taxon>Nototheniidae</taxon>
        <taxon>Dissostichus</taxon>
    </lineage>
</organism>
<proteinExistence type="predicted"/>
<dbReference type="SUPFAM" id="SSF57850">
    <property type="entry name" value="RING/U-box"/>
    <property type="match status" value="1"/>
</dbReference>
<gene>
    <name evidence="1" type="ORF">F7725_023414</name>
</gene>